<protein>
    <submittedName>
        <fullName evidence="1">Uncharacterized protein</fullName>
    </submittedName>
</protein>
<proteinExistence type="predicted"/>
<dbReference type="RefSeq" id="WP_386158268.1">
    <property type="nucleotide sequence ID" value="NZ_JBHMBS010000008.1"/>
</dbReference>
<evidence type="ECO:0000313" key="2">
    <source>
        <dbReference type="Proteomes" id="UP001589610"/>
    </source>
</evidence>
<accession>A0ABV5TET3</accession>
<gene>
    <name evidence="1" type="ORF">ACFFRH_19220</name>
</gene>
<dbReference type="EMBL" id="JBHMBS010000008">
    <property type="protein sequence ID" value="MFB9677616.1"/>
    <property type="molecule type" value="Genomic_DNA"/>
</dbReference>
<organism evidence="1 2">
    <name type="scientific">Streptosporangium vulgare</name>
    <dbReference type="NCBI Taxonomy" id="46190"/>
    <lineage>
        <taxon>Bacteria</taxon>
        <taxon>Bacillati</taxon>
        <taxon>Actinomycetota</taxon>
        <taxon>Actinomycetes</taxon>
        <taxon>Streptosporangiales</taxon>
        <taxon>Streptosporangiaceae</taxon>
        <taxon>Streptosporangium</taxon>
    </lineage>
</organism>
<sequence length="102" mass="11288">MIGSVRRTGLPRFDFGRPDERAGIGYLLGLIVERTYPETKLMISALVTHKGGADPGGGFYALATELELLRPRASKSEKDAFWVDQYTRVQEYHSGAGRPGPY</sequence>
<comment type="caution">
    <text evidence="1">The sequence shown here is derived from an EMBL/GenBank/DDBJ whole genome shotgun (WGS) entry which is preliminary data.</text>
</comment>
<evidence type="ECO:0000313" key="1">
    <source>
        <dbReference type="EMBL" id="MFB9677616.1"/>
    </source>
</evidence>
<name>A0ABV5TET3_9ACTN</name>
<dbReference type="Proteomes" id="UP001589610">
    <property type="component" value="Unassembled WGS sequence"/>
</dbReference>
<reference evidence="1 2" key="1">
    <citation type="submission" date="2024-09" db="EMBL/GenBank/DDBJ databases">
        <authorList>
            <person name="Sun Q."/>
            <person name="Mori K."/>
        </authorList>
    </citation>
    <scope>NUCLEOTIDE SEQUENCE [LARGE SCALE GENOMIC DNA]</scope>
    <source>
        <strain evidence="1 2">JCM 3028</strain>
    </source>
</reference>
<keyword evidence="2" id="KW-1185">Reference proteome</keyword>